<dbReference type="PROSITE" id="PS50196">
    <property type="entry name" value="RANBD1"/>
    <property type="match status" value="1"/>
</dbReference>
<dbReference type="SUPFAM" id="SSF50729">
    <property type="entry name" value="PH domain-like"/>
    <property type="match status" value="1"/>
</dbReference>
<dbReference type="Gene3D" id="2.30.29.30">
    <property type="entry name" value="Pleckstrin-homology domain (PH domain)/Phosphotyrosine-binding domain (PTB)"/>
    <property type="match status" value="1"/>
</dbReference>
<dbReference type="Proteomes" id="UP001187531">
    <property type="component" value="Unassembled WGS sequence"/>
</dbReference>
<dbReference type="SMART" id="SM00160">
    <property type="entry name" value="RanBD"/>
    <property type="match status" value="1"/>
</dbReference>
<comment type="caution">
    <text evidence="2">The sequence shown here is derived from an EMBL/GenBank/DDBJ whole genome shotgun (WGS) entry which is preliminary data.</text>
</comment>
<dbReference type="AlphaFoldDB" id="A0AA88H0M2"/>
<accession>A0AA88H0M2</accession>
<gene>
    <name evidence="2" type="ORF">QYM36_019892</name>
</gene>
<evidence type="ECO:0000259" key="1">
    <source>
        <dbReference type="PROSITE" id="PS50196"/>
    </source>
</evidence>
<proteinExistence type="predicted"/>
<organism evidence="2 3">
    <name type="scientific">Artemia franciscana</name>
    <name type="common">Brine shrimp</name>
    <name type="synonym">Artemia sanfranciscana</name>
    <dbReference type="NCBI Taxonomy" id="6661"/>
    <lineage>
        <taxon>Eukaryota</taxon>
        <taxon>Metazoa</taxon>
        <taxon>Ecdysozoa</taxon>
        <taxon>Arthropoda</taxon>
        <taxon>Crustacea</taxon>
        <taxon>Branchiopoda</taxon>
        <taxon>Anostraca</taxon>
        <taxon>Artemiidae</taxon>
        <taxon>Artemia</taxon>
    </lineage>
</organism>
<dbReference type="Pfam" id="PF00638">
    <property type="entry name" value="Ran_BP1"/>
    <property type="match status" value="1"/>
</dbReference>
<keyword evidence="3" id="KW-1185">Reference proteome</keyword>
<sequence length="373" mass="41288">MELEGTQILTEVKCDATDLCKEFVDTAGARNAIEQNAIKQEGTQILTEVKGNATDLCKESVDTAGARNAVEHNINTLDLQTALPNKQYSENVDKQQNEVSHSAAKDGENTEVTSVFGTNHTSISESGTAKHGTSTPVNLTIRPITKTTSAPELDKGTKPISSAIGANSAGSFQVRTTATSTTAHTKPRRSLIQPKFTIGSSPLLSLLLKAQNYSQLLSTLSEILAEEKKKEETAKPPLLEEEETVLFSNHGVLYRFDANIKEWKEKGRGDFKVLRHKKTGKVRFLMRRAQVLKICCNHLIAPELELMPMNYSVKAFVWYAHDYSEGEIKEEKLALRFKLPDTAKQFKQVVDKVKEELAKPSGETEKPESVEKD</sequence>
<dbReference type="GO" id="GO:0005737">
    <property type="term" value="C:cytoplasm"/>
    <property type="evidence" value="ECO:0007669"/>
    <property type="project" value="TreeGrafter"/>
</dbReference>
<feature type="domain" description="RanBD1" evidence="1">
    <location>
        <begin position="240"/>
        <end position="359"/>
    </location>
</feature>
<reference evidence="2" key="1">
    <citation type="submission" date="2023-07" db="EMBL/GenBank/DDBJ databases">
        <title>Chromosome-level genome assembly of Artemia franciscana.</title>
        <authorList>
            <person name="Jo E."/>
        </authorList>
    </citation>
    <scope>NUCLEOTIDE SEQUENCE</scope>
    <source>
        <tissue evidence="2">Whole body</tissue>
    </source>
</reference>
<dbReference type="PANTHER" id="PTHR23138:SF87">
    <property type="entry name" value="E3 SUMO-PROTEIN LIGASE RANBP2"/>
    <property type="match status" value="1"/>
</dbReference>
<evidence type="ECO:0000313" key="3">
    <source>
        <dbReference type="Proteomes" id="UP001187531"/>
    </source>
</evidence>
<evidence type="ECO:0000313" key="2">
    <source>
        <dbReference type="EMBL" id="KAK2701455.1"/>
    </source>
</evidence>
<dbReference type="InterPro" id="IPR045255">
    <property type="entry name" value="RanBP1-like"/>
</dbReference>
<dbReference type="EMBL" id="JAVRJZ010004737">
    <property type="protein sequence ID" value="KAK2701455.1"/>
    <property type="molecule type" value="Genomic_DNA"/>
</dbReference>
<dbReference type="PANTHER" id="PTHR23138">
    <property type="entry name" value="RAN BINDING PROTEIN"/>
    <property type="match status" value="1"/>
</dbReference>
<dbReference type="GO" id="GO:0005643">
    <property type="term" value="C:nuclear pore"/>
    <property type="evidence" value="ECO:0007669"/>
    <property type="project" value="TreeGrafter"/>
</dbReference>
<dbReference type="GO" id="GO:0005096">
    <property type="term" value="F:GTPase activator activity"/>
    <property type="evidence" value="ECO:0007669"/>
    <property type="project" value="TreeGrafter"/>
</dbReference>
<protein>
    <recommendedName>
        <fullName evidence="1">RanBD1 domain-containing protein</fullName>
    </recommendedName>
</protein>
<name>A0AA88H0M2_ARTSF</name>
<dbReference type="InterPro" id="IPR011993">
    <property type="entry name" value="PH-like_dom_sf"/>
</dbReference>
<dbReference type="InterPro" id="IPR000156">
    <property type="entry name" value="Ran_bind_dom"/>
</dbReference>